<evidence type="ECO:0000256" key="2">
    <source>
        <dbReference type="SAM" id="MobiDB-lite"/>
    </source>
</evidence>
<keyword evidence="3" id="KW-0732">Signal</keyword>
<evidence type="ECO:0000256" key="1">
    <source>
        <dbReference type="SAM" id="Coils"/>
    </source>
</evidence>
<evidence type="ECO:0000313" key="4">
    <source>
        <dbReference type="EMBL" id="PLW26710.1"/>
    </source>
</evidence>
<sequence>MASLLKIVLLILHYPHFLEATLEADAFWRAIGSSKQPIGRARFRLSLTPPSSDSRHKEKQFAPTEHGSSQGPGLSSFQNTWHQPDQQNDWGAPLLPLFPTVENSPSEGGETPHTNLELSLMPPAQAESNDIRLSSKRTAPPSHWHSPLSGFSAYRGDHTIQGTEGPPQTGRLTLSLFTRPDGAAAGDREKMISRVPLVHDVRDVDFHQPISKKSRLLNLGPPLSPDEEMAESTGSAHAEDSLDYSSDGSNHPSYITTPSRLIQHSGQDNLQQVIDPFRLGTDMRSSASYEAARLHENNGAPNQLQTSDGNHIKSFSTTVHAPEGTSSRSTEIRPTLPHTPLISGLNENPLPLVGKTKTLAIFNPKVWASMSLLWARFDEKAASEVETHLGLSNSEFIASYNLPHIHSSTQTSSSVETIVKASLDSKELLQFISLLWAINRRTIHILLKVQEGPIYVEQQRHFIGWFINFMSMSKDPSNCSKIRGEFLYQKIVSAWNSEEQPGFYRVLFRKNSESGIPVTPKQMLINEAAVHVLVSYYKATKCADWERSLTNELNFVIVVADLTEKSWGRGRARKLTNGRQYHRKIQKDFTSAEDPMLTRGKGPMTPEQQQLSDRHAEAMSFLDKHVEFIAPIKGGFTNQPRILEPFILGDEFPNPNKWAWLSGMRPVKSLELRLQPRSTSSIILKEYIKEAEKKMNKEAKLTAEELERLLDKRLWLIIGSLYEALDGDIENGQVHQEQESIRAFLDYFLVEGKSERLNFQELQTDKVDELMAALIFLDDNPVVYKMKTGFKAKKYSTPVTQRDLIVTELAVNILGNYFKTQNYEKWFGAFAEDKNFLRYLIKQRYKHFSAGKMLMYRDRTFKIVKSLNLLPWSAKSQISNGNLPQGIQTLFRSCPKLIPRLDTWIIPKPEKEA</sequence>
<feature type="signal peptide" evidence="3">
    <location>
        <begin position="1"/>
        <end position="20"/>
    </location>
</feature>
<feature type="compositionally biased region" description="Polar residues" evidence="2">
    <location>
        <begin position="66"/>
        <end position="89"/>
    </location>
</feature>
<feature type="chain" id="PRO_5014937489" evidence="3">
    <location>
        <begin position="21"/>
        <end position="913"/>
    </location>
</feature>
<reference evidence="4 5" key="1">
    <citation type="submission" date="2017-11" db="EMBL/GenBank/DDBJ databases">
        <title>De novo assembly and phasing of dikaryotic genomes from two isolates of Puccinia coronata f. sp. avenae, the causal agent of oat crown rust.</title>
        <authorList>
            <person name="Miller M.E."/>
            <person name="Zhang Y."/>
            <person name="Omidvar V."/>
            <person name="Sperschneider J."/>
            <person name="Schwessinger B."/>
            <person name="Raley C."/>
            <person name="Palmer J.M."/>
            <person name="Garnica D."/>
            <person name="Upadhyaya N."/>
            <person name="Rathjen J."/>
            <person name="Taylor J.M."/>
            <person name="Park R.F."/>
            <person name="Dodds P.N."/>
            <person name="Hirsch C.D."/>
            <person name="Kianian S.F."/>
            <person name="Figueroa M."/>
        </authorList>
    </citation>
    <scope>NUCLEOTIDE SEQUENCE [LARGE SCALE GENOMIC DNA]</scope>
    <source>
        <strain evidence="4">12SD80</strain>
    </source>
</reference>
<feature type="region of interest" description="Disordered" evidence="2">
    <location>
        <begin position="316"/>
        <end position="344"/>
    </location>
</feature>
<proteinExistence type="predicted"/>
<feature type="compositionally biased region" description="Polar residues" evidence="2">
    <location>
        <begin position="101"/>
        <end position="116"/>
    </location>
</feature>
<protein>
    <submittedName>
        <fullName evidence="4">Uncharacterized protein</fullName>
    </submittedName>
</protein>
<accession>A0A2N5TMI0</accession>
<feature type="region of interest" description="Disordered" evidence="2">
    <location>
        <begin position="213"/>
        <end position="254"/>
    </location>
</feature>
<gene>
    <name evidence="4" type="ORF">PCASD_20762</name>
</gene>
<feature type="compositionally biased region" description="Polar residues" evidence="2">
    <location>
        <begin position="243"/>
        <end position="254"/>
    </location>
</feature>
<name>A0A2N5TMI0_9BASI</name>
<dbReference type="EMBL" id="PGCI01000447">
    <property type="protein sequence ID" value="PLW26710.1"/>
    <property type="molecule type" value="Genomic_DNA"/>
</dbReference>
<evidence type="ECO:0000256" key="3">
    <source>
        <dbReference type="SAM" id="SignalP"/>
    </source>
</evidence>
<feature type="region of interest" description="Disordered" evidence="2">
    <location>
        <begin position="45"/>
        <end position="116"/>
    </location>
</feature>
<evidence type="ECO:0000313" key="5">
    <source>
        <dbReference type="Proteomes" id="UP000235392"/>
    </source>
</evidence>
<dbReference type="AlphaFoldDB" id="A0A2N5TMI0"/>
<organism evidence="4 5">
    <name type="scientific">Puccinia coronata f. sp. avenae</name>
    <dbReference type="NCBI Taxonomy" id="200324"/>
    <lineage>
        <taxon>Eukaryota</taxon>
        <taxon>Fungi</taxon>
        <taxon>Dikarya</taxon>
        <taxon>Basidiomycota</taxon>
        <taxon>Pucciniomycotina</taxon>
        <taxon>Pucciniomycetes</taxon>
        <taxon>Pucciniales</taxon>
        <taxon>Pucciniaceae</taxon>
        <taxon>Puccinia</taxon>
    </lineage>
</organism>
<feature type="compositionally biased region" description="Polar residues" evidence="2">
    <location>
        <begin position="316"/>
        <end position="329"/>
    </location>
</feature>
<comment type="caution">
    <text evidence="4">The sequence shown here is derived from an EMBL/GenBank/DDBJ whole genome shotgun (WGS) entry which is preliminary data.</text>
</comment>
<feature type="coiled-coil region" evidence="1">
    <location>
        <begin position="684"/>
        <end position="712"/>
    </location>
</feature>
<keyword evidence="1" id="KW-0175">Coiled coil</keyword>
<dbReference type="Proteomes" id="UP000235392">
    <property type="component" value="Unassembled WGS sequence"/>
</dbReference>